<sequence length="110" mass="12994">MSVVSRERVNWEIFQDEFRKKYISQRFIDQKLGVLELKEFVVLFDIACKAEELSKEKRRAKIETRDSRKRLMSKSFMSQSKKSRDLYARSSASATYSNRKHGKQYSGSKA</sequence>
<dbReference type="OrthoDB" id="1300414at2759"/>
<reference evidence="3" key="1">
    <citation type="journal article" date="2019" name="Plant Biotechnol. J.">
        <title>Genome sequencing of the Australian wild diploid species Gossypium australe highlights disease resistance and delayed gland morphogenesis.</title>
        <authorList>
            <person name="Cai Y."/>
            <person name="Cai X."/>
            <person name="Wang Q."/>
            <person name="Wang P."/>
            <person name="Zhang Y."/>
            <person name="Cai C."/>
            <person name="Xu Y."/>
            <person name="Wang K."/>
            <person name="Zhou Z."/>
            <person name="Wang C."/>
            <person name="Geng S."/>
            <person name="Li B."/>
            <person name="Dong Q."/>
            <person name="Hou Y."/>
            <person name="Wang H."/>
            <person name="Ai P."/>
            <person name="Liu Z."/>
            <person name="Yi F."/>
            <person name="Sun M."/>
            <person name="An G."/>
            <person name="Cheng J."/>
            <person name="Zhang Y."/>
            <person name="Shi Q."/>
            <person name="Xie Y."/>
            <person name="Shi X."/>
            <person name="Chang Y."/>
            <person name="Huang F."/>
            <person name="Chen Y."/>
            <person name="Hong S."/>
            <person name="Mi L."/>
            <person name="Sun Q."/>
            <person name="Zhang L."/>
            <person name="Zhou B."/>
            <person name="Peng R."/>
            <person name="Zhang X."/>
            <person name="Liu F."/>
        </authorList>
    </citation>
    <scope>NUCLEOTIDE SEQUENCE [LARGE SCALE GENOMIC DNA]</scope>
    <source>
        <strain evidence="3">cv. PA1801</strain>
    </source>
</reference>
<dbReference type="Proteomes" id="UP000325315">
    <property type="component" value="Unassembled WGS sequence"/>
</dbReference>
<comment type="caution">
    <text evidence="2">The sequence shown here is derived from an EMBL/GenBank/DDBJ whole genome shotgun (WGS) entry which is preliminary data.</text>
</comment>
<dbReference type="EMBL" id="SMMG02000009">
    <property type="protein sequence ID" value="KAA3461693.1"/>
    <property type="molecule type" value="Genomic_DNA"/>
</dbReference>
<accession>A0A5B6UW84</accession>
<organism evidence="2 3">
    <name type="scientific">Gossypium australe</name>
    <dbReference type="NCBI Taxonomy" id="47621"/>
    <lineage>
        <taxon>Eukaryota</taxon>
        <taxon>Viridiplantae</taxon>
        <taxon>Streptophyta</taxon>
        <taxon>Embryophyta</taxon>
        <taxon>Tracheophyta</taxon>
        <taxon>Spermatophyta</taxon>
        <taxon>Magnoliopsida</taxon>
        <taxon>eudicotyledons</taxon>
        <taxon>Gunneridae</taxon>
        <taxon>Pentapetalae</taxon>
        <taxon>rosids</taxon>
        <taxon>malvids</taxon>
        <taxon>Malvales</taxon>
        <taxon>Malvaceae</taxon>
        <taxon>Malvoideae</taxon>
        <taxon>Gossypium</taxon>
    </lineage>
</organism>
<protein>
    <submittedName>
        <fullName evidence="2">Maturase K</fullName>
    </submittedName>
</protein>
<dbReference type="AlphaFoldDB" id="A0A5B6UW84"/>
<proteinExistence type="predicted"/>
<gene>
    <name evidence="2" type="ORF">EPI10_028245</name>
</gene>
<feature type="region of interest" description="Disordered" evidence="1">
    <location>
        <begin position="57"/>
        <end position="110"/>
    </location>
</feature>
<name>A0A5B6UW84_9ROSI</name>
<evidence type="ECO:0000313" key="3">
    <source>
        <dbReference type="Proteomes" id="UP000325315"/>
    </source>
</evidence>
<feature type="compositionally biased region" description="Basic and acidic residues" evidence="1">
    <location>
        <begin position="57"/>
        <end position="66"/>
    </location>
</feature>
<keyword evidence="3" id="KW-1185">Reference proteome</keyword>
<evidence type="ECO:0000256" key="1">
    <source>
        <dbReference type="SAM" id="MobiDB-lite"/>
    </source>
</evidence>
<evidence type="ECO:0000313" key="2">
    <source>
        <dbReference type="EMBL" id="KAA3461693.1"/>
    </source>
</evidence>